<feature type="chain" id="PRO_5004612890" evidence="2">
    <location>
        <begin position="17"/>
        <end position="110"/>
    </location>
</feature>
<keyword evidence="4" id="KW-1185">Reference proteome</keyword>
<accession>U1HTC3</accession>
<dbReference type="SUPFAM" id="SSF51905">
    <property type="entry name" value="FAD/NAD(P)-binding domain"/>
    <property type="match status" value="1"/>
</dbReference>
<dbReference type="HOGENOM" id="CLU_2171039_0_0_1"/>
<dbReference type="PANTHER" id="PTHR11552:SF138">
    <property type="entry name" value="DEHYDROGENASE PKFF-RELATED"/>
    <property type="match status" value="1"/>
</dbReference>
<gene>
    <name evidence="3" type="ORF">EPUS_05530</name>
</gene>
<evidence type="ECO:0000313" key="3">
    <source>
        <dbReference type="EMBL" id="ERF73825.1"/>
    </source>
</evidence>
<dbReference type="RefSeq" id="XP_007800526.1">
    <property type="nucleotide sequence ID" value="XM_007802335.1"/>
</dbReference>
<feature type="signal peptide" evidence="2">
    <location>
        <begin position="1"/>
        <end position="16"/>
    </location>
</feature>
<dbReference type="Gene3D" id="3.50.50.60">
    <property type="entry name" value="FAD/NAD(P)-binding domain"/>
    <property type="match status" value="1"/>
</dbReference>
<proteinExistence type="inferred from homology"/>
<dbReference type="Proteomes" id="UP000019373">
    <property type="component" value="Unassembled WGS sequence"/>
</dbReference>
<dbReference type="InterPro" id="IPR012132">
    <property type="entry name" value="GMC_OxRdtase"/>
</dbReference>
<evidence type="ECO:0000313" key="4">
    <source>
        <dbReference type="Proteomes" id="UP000019373"/>
    </source>
</evidence>
<reference evidence="4" key="1">
    <citation type="journal article" date="2014" name="BMC Genomics">
        <title>Genome characteristics reveal the impact of lichenization on lichen-forming fungus Endocarpon pusillum Hedwig (Verrucariales, Ascomycota).</title>
        <authorList>
            <person name="Wang Y.-Y."/>
            <person name="Liu B."/>
            <person name="Zhang X.-Y."/>
            <person name="Zhou Q.-M."/>
            <person name="Zhang T."/>
            <person name="Li H."/>
            <person name="Yu Y.-F."/>
            <person name="Zhang X.-L."/>
            <person name="Hao X.-Y."/>
            <person name="Wang M."/>
            <person name="Wang L."/>
            <person name="Wei J.-C."/>
        </authorList>
    </citation>
    <scope>NUCLEOTIDE SEQUENCE [LARGE SCALE GENOMIC DNA]</scope>
    <source>
        <strain evidence="4">Z07020 / HMAS-L-300199</strain>
    </source>
</reference>
<dbReference type="InterPro" id="IPR036188">
    <property type="entry name" value="FAD/NAD-bd_sf"/>
</dbReference>
<dbReference type="GeneID" id="19240478"/>
<dbReference type="Pfam" id="PF05834">
    <property type="entry name" value="Lycopene_cycl"/>
    <property type="match status" value="1"/>
</dbReference>
<organism evidence="3 4">
    <name type="scientific">Endocarpon pusillum (strain Z07020 / HMAS-L-300199)</name>
    <name type="common">Lichen-forming fungus</name>
    <dbReference type="NCBI Taxonomy" id="1263415"/>
    <lineage>
        <taxon>Eukaryota</taxon>
        <taxon>Fungi</taxon>
        <taxon>Dikarya</taxon>
        <taxon>Ascomycota</taxon>
        <taxon>Pezizomycotina</taxon>
        <taxon>Eurotiomycetes</taxon>
        <taxon>Chaetothyriomycetidae</taxon>
        <taxon>Verrucariales</taxon>
        <taxon>Verrucariaceae</taxon>
        <taxon>Endocarpon</taxon>
    </lineage>
</organism>
<dbReference type="GO" id="GO:0044550">
    <property type="term" value="P:secondary metabolite biosynthetic process"/>
    <property type="evidence" value="ECO:0007669"/>
    <property type="project" value="TreeGrafter"/>
</dbReference>
<name>U1HTC3_ENDPU</name>
<protein>
    <submittedName>
        <fullName evidence="3">Uncharacterized protein</fullName>
    </submittedName>
</protein>
<dbReference type="eggNOG" id="ENOG502T1D0">
    <property type="taxonomic scope" value="Eukaryota"/>
</dbReference>
<keyword evidence="2" id="KW-0732">Signal</keyword>
<dbReference type="GO" id="GO:0050660">
    <property type="term" value="F:flavin adenine dinucleotide binding"/>
    <property type="evidence" value="ECO:0007669"/>
    <property type="project" value="InterPro"/>
</dbReference>
<dbReference type="AlphaFoldDB" id="U1HTC3"/>
<dbReference type="PANTHER" id="PTHR11552">
    <property type="entry name" value="GLUCOSE-METHANOL-CHOLINE GMC OXIDOREDUCTASE"/>
    <property type="match status" value="1"/>
</dbReference>
<sequence length="110" mass="11308">MLLLAIFAFCLAGIVALPSGWTAGPDNYFGKPGDAKFDYVVVGGGTAGLTVAARLAEDPRLSIAVIEASDFYEKVNGNLSIVPAYGGAVSNPAVNWGFNTASQAALEAVR</sequence>
<evidence type="ECO:0000256" key="1">
    <source>
        <dbReference type="ARBA" id="ARBA00010790"/>
    </source>
</evidence>
<comment type="similarity">
    <text evidence="1">Belongs to the GMC oxidoreductase family.</text>
</comment>
<dbReference type="Gene3D" id="3.30.560.10">
    <property type="entry name" value="Glucose Oxidase, domain 3"/>
    <property type="match status" value="1"/>
</dbReference>
<dbReference type="GO" id="GO:0016491">
    <property type="term" value="F:oxidoreductase activity"/>
    <property type="evidence" value="ECO:0007669"/>
    <property type="project" value="TreeGrafter"/>
</dbReference>
<dbReference type="EMBL" id="KE720921">
    <property type="protein sequence ID" value="ERF73825.1"/>
    <property type="molecule type" value="Genomic_DNA"/>
</dbReference>
<evidence type="ECO:0000256" key="2">
    <source>
        <dbReference type="SAM" id="SignalP"/>
    </source>
</evidence>